<proteinExistence type="predicted"/>
<dbReference type="Pfam" id="PF25912">
    <property type="entry name" value="DUF7964"/>
    <property type="match status" value="1"/>
</dbReference>
<accession>A0A3A6QKC8</accession>
<name>A0A3A6QKC8_9EURY</name>
<dbReference type="InterPro" id="IPR058270">
    <property type="entry name" value="DUF7964"/>
</dbReference>
<dbReference type="Proteomes" id="UP000281564">
    <property type="component" value="Unassembled WGS sequence"/>
</dbReference>
<reference evidence="2 3" key="1">
    <citation type="submission" date="2018-06" db="EMBL/GenBank/DDBJ databases">
        <title>Halonotius sp. F13-13 a new haloarchaeeon isolated from a solar saltern from Isla Cristina, Huelva, Spain.</title>
        <authorList>
            <person name="Duran-Viseras A."/>
            <person name="Sanchez-Porro C."/>
            <person name="Ventosa A."/>
        </authorList>
    </citation>
    <scope>NUCLEOTIDE SEQUENCE [LARGE SCALE GENOMIC DNA]</scope>
    <source>
        <strain evidence="2 3">CECT 7525</strain>
    </source>
</reference>
<dbReference type="OrthoDB" id="316746at2157"/>
<comment type="caution">
    <text evidence="2">The sequence shown here is derived from an EMBL/GenBank/DDBJ whole genome shotgun (WGS) entry which is preliminary data.</text>
</comment>
<protein>
    <recommendedName>
        <fullName evidence="1">DUF7964 domain-containing protein</fullName>
    </recommendedName>
</protein>
<organism evidence="2 3">
    <name type="scientific">Halonotius pteroides</name>
    <dbReference type="NCBI Taxonomy" id="268735"/>
    <lineage>
        <taxon>Archaea</taxon>
        <taxon>Methanobacteriati</taxon>
        <taxon>Methanobacteriota</taxon>
        <taxon>Stenosarchaea group</taxon>
        <taxon>Halobacteria</taxon>
        <taxon>Halobacteriales</taxon>
        <taxon>Haloferacaceae</taxon>
        <taxon>Halonotius</taxon>
    </lineage>
</organism>
<dbReference type="RefSeq" id="WP_120086262.1">
    <property type="nucleotide sequence ID" value="NZ_QMDW01000031.1"/>
</dbReference>
<evidence type="ECO:0000313" key="3">
    <source>
        <dbReference type="Proteomes" id="UP000281564"/>
    </source>
</evidence>
<keyword evidence="3" id="KW-1185">Reference proteome</keyword>
<dbReference type="EMBL" id="QMDW01000031">
    <property type="protein sequence ID" value="RJX47843.1"/>
    <property type="molecule type" value="Genomic_DNA"/>
</dbReference>
<sequence>MVSGLPARPLSYPEVAELNRSDAVGFVFLATPQSIETADDNSRRIYDLLITSGETISAVVYEDEDTRGWTAIATAAADADKEELVADVIAHRDYDIDDEEKALAFVSELYGTMNELSEDLVAE</sequence>
<evidence type="ECO:0000259" key="1">
    <source>
        <dbReference type="Pfam" id="PF25912"/>
    </source>
</evidence>
<gene>
    <name evidence="2" type="ORF">DP106_13875</name>
</gene>
<evidence type="ECO:0000313" key="2">
    <source>
        <dbReference type="EMBL" id="RJX47843.1"/>
    </source>
</evidence>
<dbReference type="AlphaFoldDB" id="A0A3A6QKC8"/>
<feature type="domain" description="DUF7964" evidence="1">
    <location>
        <begin position="2"/>
        <end position="85"/>
    </location>
</feature>